<evidence type="ECO:0000256" key="3">
    <source>
        <dbReference type="ARBA" id="ARBA00025724"/>
    </source>
</evidence>
<keyword evidence="6" id="KW-1185">Reference proteome</keyword>
<dbReference type="GO" id="GO:0005634">
    <property type="term" value="C:nucleus"/>
    <property type="evidence" value="ECO:0007669"/>
    <property type="project" value="UniProtKB-SubCell"/>
</dbReference>
<dbReference type="AlphaFoldDB" id="A0AA38LZQ4"/>
<gene>
    <name evidence="5" type="ORF">Zmor_004244</name>
</gene>
<evidence type="ECO:0000259" key="4">
    <source>
        <dbReference type="SMART" id="SM00657"/>
    </source>
</evidence>
<dbReference type="GO" id="GO:0000166">
    <property type="term" value="F:nucleotide binding"/>
    <property type="evidence" value="ECO:0007669"/>
    <property type="project" value="InterPro"/>
</dbReference>
<dbReference type="GO" id="GO:0006352">
    <property type="term" value="P:DNA-templated transcription initiation"/>
    <property type="evidence" value="ECO:0007669"/>
    <property type="project" value="InterPro"/>
</dbReference>
<dbReference type="InterPro" id="IPR038324">
    <property type="entry name" value="Rpb4/RPC9_sf"/>
</dbReference>
<dbReference type="SMART" id="SM00657">
    <property type="entry name" value="RPOL4c"/>
    <property type="match status" value="1"/>
</dbReference>
<dbReference type="InterPro" id="IPR005574">
    <property type="entry name" value="Rpb4/RPC9"/>
</dbReference>
<dbReference type="EMBL" id="JALNTZ010001383">
    <property type="protein sequence ID" value="KAJ3625396.1"/>
    <property type="molecule type" value="Genomic_DNA"/>
</dbReference>
<dbReference type="Proteomes" id="UP001168821">
    <property type="component" value="Unassembled WGS sequence"/>
</dbReference>
<dbReference type="Pfam" id="PF03874">
    <property type="entry name" value="RNA_pol_Rpb4"/>
    <property type="match status" value="1"/>
</dbReference>
<evidence type="ECO:0000313" key="5">
    <source>
        <dbReference type="EMBL" id="KAJ3625396.1"/>
    </source>
</evidence>
<dbReference type="InterPro" id="IPR006590">
    <property type="entry name" value="RNA_pol_Rpb4/RPC9_core"/>
</dbReference>
<evidence type="ECO:0000256" key="1">
    <source>
        <dbReference type="ARBA" id="ARBA00004123"/>
    </source>
</evidence>
<proteinExistence type="inferred from homology"/>
<comment type="subcellular location">
    <subcellularLocation>
        <location evidence="1">Nucleus</location>
    </subcellularLocation>
</comment>
<feature type="domain" description="RNA polymerase Rpb4/RPC9 core" evidence="4">
    <location>
        <begin position="16"/>
        <end position="140"/>
    </location>
</feature>
<keyword evidence="2" id="KW-0539">Nucleus</keyword>
<organism evidence="5 6">
    <name type="scientific">Zophobas morio</name>
    <dbReference type="NCBI Taxonomy" id="2755281"/>
    <lineage>
        <taxon>Eukaryota</taxon>
        <taxon>Metazoa</taxon>
        <taxon>Ecdysozoa</taxon>
        <taxon>Arthropoda</taxon>
        <taxon>Hexapoda</taxon>
        <taxon>Insecta</taxon>
        <taxon>Pterygota</taxon>
        <taxon>Neoptera</taxon>
        <taxon>Endopterygota</taxon>
        <taxon>Coleoptera</taxon>
        <taxon>Polyphaga</taxon>
        <taxon>Cucujiformia</taxon>
        <taxon>Tenebrionidae</taxon>
        <taxon>Zophobas</taxon>
    </lineage>
</organism>
<dbReference type="InterPro" id="IPR010997">
    <property type="entry name" value="HRDC-like_sf"/>
</dbReference>
<protein>
    <recommendedName>
        <fullName evidence="4">RNA polymerase Rpb4/RPC9 core domain-containing protein</fullName>
    </recommendedName>
</protein>
<accession>A0AA38LZQ4</accession>
<evidence type="ECO:0000256" key="2">
    <source>
        <dbReference type="ARBA" id="ARBA00023242"/>
    </source>
</evidence>
<dbReference type="SUPFAM" id="SSF47819">
    <property type="entry name" value="HRDC-like"/>
    <property type="match status" value="1"/>
</dbReference>
<dbReference type="GO" id="GO:0030880">
    <property type="term" value="C:RNA polymerase complex"/>
    <property type="evidence" value="ECO:0007669"/>
    <property type="project" value="InterPro"/>
</dbReference>
<dbReference type="Gene3D" id="1.20.1250.40">
    <property type="match status" value="1"/>
</dbReference>
<name>A0AA38LZQ4_9CUCU</name>
<comment type="caution">
    <text evidence="5">The sequence shown here is derived from an EMBL/GenBank/DDBJ whole genome shotgun (WGS) entry which is preliminary data.</text>
</comment>
<reference evidence="5" key="1">
    <citation type="journal article" date="2023" name="G3 (Bethesda)">
        <title>Whole genome assemblies of Zophobas morio and Tenebrio molitor.</title>
        <authorList>
            <person name="Kaur S."/>
            <person name="Stinson S.A."/>
            <person name="diCenzo G.C."/>
        </authorList>
    </citation>
    <scope>NUCLEOTIDE SEQUENCE</scope>
    <source>
        <strain evidence="5">QUZm001</strain>
    </source>
</reference>
<sequence length="141" mass="16268">MSFTEQEDASELKLGPEFENAPCLFNGEVALILQEIKQAAEKTVDDDLWDRAEDQNFINALLYCERFNNFKTHEAVQNARKILNGHGLYEFEIALLANLCPETEPLAKAYVPSLLLPERNIPSYELRDMLYNLKLAQRYQN</sequence>
<dbReference type="PANTHER" id="PTHR21297">
    <property type="entry name" value="DNA-DIRECTED RNA POLYMERASE II"/>
    <property type="match status" value="1"/>
</dbReference>
<comment type="similarity">
    <text evidence="3">Belongs to the eukaryotic RPB4 RNA polymerase subunit family.</text>
</comment>
<evidence type="ECO:0000313" key="6">
    <source>
        <dbReference type="Proteomes" id="UP001168821"/>
    </source>
</evidence>
<dbReference type="InterPro" id="IPR045222">
    <property type="entry name" value="Rpb4-like"/>
</dbReference>